<dbReference type="RefSeq" id="WP_135199733.1">
    <property type="nucleotide sequence ID" value="NZ_SPVG01000013.1"/>
</dbReference>
<proteinExistence type="predicted"/>
<name>A0A4Y9T0N8_9BURK</name>
<reference evidence="1 2" key="1">
    <citation type="submission" date="2019-03" db="EMBL/GenBank/DDBJ databases">
        <title>Draft Genome Sequence of Duganella callidus sp. nov., a Novel Duganella Species Isolated from Cultivated Soil.</title>
        <authorList>
            <person name="Raths R."/>
            <person name="Peta V."/>
            <person name="Bucking H."/>
        </authorList>
    </citation>
    <scope>NUCLEOTIDE SEQUENCE [LARGE SCALE GENOMIC DNA]</scope>
    <source>
        <strain evidence="1 2">DN04</strain>
    </source>
</reference>
<gene>
    <name evidence="1" type="ORF">E4L98_01175</name>
</gene>
<organism evidence="1 2">
    <name type="scientific">Duganella callida</name>
    <dbReference type="NCBI Taxonomy" id="2561932"/>
    <lineage>
        <taxon>Bacteria</taxon>
        <taxon>Pseudomonadati</taxon>
        <taxon>Pseudomonadota</taxon>
        <taxon>Betaproteobacteria</taxon>
        <taxon>Burkholderiales</taxon>
        <taxon>Oxalobacteraceae</taxon>
        <taxon>Telluria group</taxon>
        <taxon>Duganella</taxon>
    </lineage>
</organism>
<dbReference type="PANTHER" id="PTHR34714">
    <property type="entry name" value="EGF-LIKE DOMAIN-CONTAINING PROTEIN"/>
    <property type="match status" value="1"/>
</dbReference>
<evidence type="ECO:0000313" key="2">
    <source>
        <dbReference type="Proteomes" id="UP000297729"/>
    </source>
</evidence>
<evidence type="ECO:0000313" key="1">
    <source>
        <dbReference type="EMBL" id="TFW31059.1"/>
    </source>
</evidence>
<comment type="caution">
    <text evidence="1">The sequence shown here is derived from an EMBL/GenBank/DDBJ whole genome shotgun (WGS) entry which is preliminary data.</text>
</comment>
<dbReference type="Proteomes" id="UP000297729">
    <property type="component" value="Unassembled WGS sequence"/>
</dbReference>
<dbReference type="OrthoDB" id="4496929at2"/>
<dbReference type="EMBL" id="SPVG01000013">
    <property type="protein sequence ID" value="TFW31059.1"/>
    <property type="molecule type" value="Genomic_DNA"/>
</dbReference>
<keyword evidence="2" id="KW-1185">Reference proteome</keyword>
<sequence length="808" mass="85133">MPRSALQTASPSAPAATDWATLYRDLASEGQIPQASGAQIDARNAVFRSMYLNLADLKQQIAASGMQPTHVTVYADVLTIPAGLSWPLAAAVLVVYARRIEVDPSAAVLLDYRASSSAALLLFCDEMQGALTARAVVSSVATQPVTFVVNAASADPGVIIHSVNGAPTMAPLSRANGLPLALDDEFELALNNAFIFGTLLVDEQPALALSILGWVKDWSGAVPAQLGLFLRSASLATLLSAQISARANGATFVPYLSADIYTQLADAYVAQARQYESDYMALSTQQAVSQQGIALAQALCDNAVYQTDYVNGLLAQANLNCVNANAAVAAALAELNTQQLATRNVSIDFQDVGLPAYERAAIAKAVFAIVTGIATFGAAIVAIAVGDGAAAPAAADGAIQTVKAVSDASKAAAEMADTMKSLKDAMEALKAVYELSATITEAARSIQDASGLVAKMQDIDTGADIDSATQWDIFLVKSTDALKEPIDKGIDYASDYLQALTIQCIYGKALAQAQVAAIQAAQQYAAISLQQQTAQQQQARLQALVAQLRAGAAPSALMMQQFYQRYLDAKGALYSALQNYRASYFYWALTPSTVQPKVVDTVQTLETGLNALTAVALDKANALTLFDPPPQAISDKTVVVTDAATVAAIRSGAADVAIALPALPFLGLERVRLDTIRVWLDGVRAPYGQRISVRIASSGSYADRRAGDDYAFSSKPLARLFEYHVKPAKSADPNPAWAFANGDLGYIELDGRVDNEVKYAYFAPTPFSAWHLSLPVELNPGVDLSAVSSVTFQFQGSAIPAAFNVKGS</sequence>
<accession>A0A4Y9T0N8</accession>
<dbReference type="AlphaFoldDB" id="A0A4Y9T0N8"/>
<protein>
    <submittedName>
        <fullName evidence="1">Uncharacterized protein</fullName>
    </submittedName>
</protein>
<dbReference type="PANTHER" id="PTHR34714:SF2">
    <property type="entry name" value="EGF-LIKE DOMAIN-CONTAINING PROTEIN"/>
    <property type="match status" value="1"/>
</dbReference>